<feature type="compositionally biased region" description="Basic and acidic residues" evidence="1">
    <location>
        <begin position="317"/>
        <end position="333"/>
    </location>
</feature>
<protein>
    <recommendedName>
        <fullName evidence="4">Pathogen-related protein</fullName>
    </recommendedName>
</protein>
<dbReference type="STRING" id="40149.A0A0E0C7F9"/>
<accession>A0A0E0C7F9</accession>
<dbReference type="PANTHER" id="PTHR31723:SF4">
    <property type="entry name" value="PATHOGENESIS-RELATED FAMILY PROTEIN"/>
    <property type="match status" value="1"/>
</dbReference>
<feature type="region of interest" description="Disordered" evidence="1">
    <location>
        <begin position="553"/>
        <end position="573"/>
    </location>
</feature>
<dbReference type="InterPro" id="IPR032710">
    <property type="entry name" value="NTF2-like_dom_sf"/>
</dbReference>
<dbReference type="SUPFAM" id="SSF54427">
    <property type="entry name" value="NTF2-like"/>
    <property type="match status" value="2"/>
</dbReference>
<reference evidence="2" key="2">
    <citation type="submission" date="2018-05" db="EMBL/GenBank/DDBJ databases">
        <title>OmerRS3 (Oryza meridionalis Reference Sequence Version 3).</title>
        <authorList>
            <person name="Zhang J."/>
            <person name="Kudrna D."/>
            <person name="Lee S."/>
            <person name="Talag J."/>
            <person name="Welchert J."/>
            <person name="Wing R.A."/>
        </authorList>
    </citation>
    <scope>NUCLEOTIDE SEQUENCE [LARGE SCALE GENOMIC DNA]</scope>
    <source>
        <strain evidence="2">cv. OR44</strain>
    </source>
</reference>
<organism evidence="2">
    <name type="scientific">Oryza meridionalis</name>
    <dbReference type="NCBI Taxonomy" id="40149"/>
    <lineage>
        <taxon>Eukaryota</taxon>
        <taxon>Viridiplantae</taxon>
        <taxon>Streptophyta</taxon>
        <taxon>Embryophyta</taxon>
        <taxon>Tracheophyta</taxon>
        <taxon>Spermatophyta</taxon>
        <taxon>Magnoliopsida</taxon>
        <taxon>Liliopsida</taxon>
        <taxon>Poales</taxon>
        <taxon>Poaceae</taxon>
        <taxon>BOP clade</taxon>
        <taxon>Oryzoideae</taxon>
        <taxon>Oryzeae</taxon>
        <taxon>Oryzinae</taxon>
        <taxon>Oryza</taxon>
    </lineage>
</organism>
<evidence type="ECO:0000313" key="3">
    <source>
        <dbReference type="Proteomes" id="UP000008021"/>
    </source>
</evidence>
<evidence type="ECO:0000313" key="2">
    <source>
        <dbReference type="EnsemblPlants" id="OMERI01G27300.1"/>
    </source>
</evidence>
<name>A0A0E0C7F9_9ORYZ</name>
<dbReference type="Proteomes" id="UP000008021">
    <property type="component" value="Chromosome 1"/>
</dbReference>
<keyword evidence="3" id="KW-1185">Reference proteome</keyword>
<evidence type="ECO:0008006" key="4">
    <source>
        <dbReference type="Google" id="ProtNLM"/>
    </source>
</evidence>
<dbReference type="HOGENOM" id="CLU_554788_0_0_1"/>
<evidence type="ECO:0000256" key="1">
    <source>
        <dbReference type="SAM" id="MobiDB-lite"/>
    </source>
</evidence>
<dbReference type="AlphaFoldDB" id="A0A0E0C7F9"/>
<sequence>MAAADSSSGDKYRSHLAGEGEKNTVWRHGAPPTFDTVNSLFEAERTQEWPAGSLEETVQNAIKTWEMELSHKARLQDFKSVSPGLFRLSVNGGRPLTGEETLAVGSYNALLASPILPGAGAYDAAAETFESSHDLFRAAFPRGFAWEVIRVYSGPPVITFKFRHWGHMDGPYKGHAPTGDKVEFYGVAVLKVDEQLRAEDVEVYYDPGELLGDLLKGPLLVPSVEKDAARQLGERLGEVATLSASGADSQAQSCPFLAPGKREVSSLQNPISHSLHIKHSTVTGDRANHGTRHRHPLTFPVSRRASQMEVAAADSSGGDRYRSHLTGDGEKNTVWRRGAPPTYDAVNNLFEAERTQEWPAGSLEETVQNAIKTWEMELSHKAKLEDFKSVSPGRFRLSVNGGRPLTGDETLAVGSYNALLTSPILPGAGAYDAAAETFESSHDLFRAAFPRGFAWEVIRVYSGPPVITFKFRHWGHMDGPYKGHAPTGDKVEFYGVAVLKVDEQLRAEDVEVYYDPGELLGGLLKGPLLVPSAEEEDARQLGERLGEAAIVSASGAAPQSQDCPFLASAKREE</sequence>
<dbReference type="eggNOG" id="ENOG502QUA2">
    <property type="taxonomic scope" value="Eukaryota"/>
</dbReference>
<reference evidence="2" key="1">
    <citation type="submission" date="2015-04" db="UniProtKB">
        <authorList>
            <consortium name="EnsemblPlants"/>
        </authorList>
    </citation>
    <scope>IDENTIFICATION</scope>
</reference>
<dbReference type="Gene3D" id="3.10.450.50">
    <property type="match status" value="2"/>
</dbReference>
<feature type="region of interest" description="Disordered" evidence="1">
    <location>
        <begin position="312"/>
        <end position="338"/>
    </location>
</feature>
<dbReference type="EnsemblPlants" id="OMERI01G27300.1">
    <property type="protein sequence ID" value="OMERI01G27300.1"/>
    <property type="gene ID" value="OMERI01G27300"/>
</dbReference>
<dbReference type="PANTHER" id="PTHR31723">
    <property type="entry name" value="PATHOGENESIS-RELATED FAMILY PROTEIN"/>
    <property type="match status" value="1"/>
</dbReference>
<dbReference type="InterPro" id="IPR053218">
    <property type="entry name" value="Pathogen-related_defense"/>
</dbReference>
<proteinExistence type="predicted"/>
<dbReference type="Gramene" id="OMERI01G27300.1">
    <property type="protein sequence ID" value="OMERI01G27300.1"/>
    <property type="gene ID" value="OMERI01G27300"/>
</dbReference>